<evidence type="ECO:0000313" key="11">
    <source>
        <dbReference type="EMBL" id="KAK4873418.1"/>
    </source>
</evidence>
<evidence type="ECO:0000256" key="2">
    <source>
        <dbReference type="ARBA" id="ARBA00004514"/>
    </source>
</evidence>
<dbReference type="InterPro" id="IPR027248">
    <property type="entry name" value="Sm_D2"/>
</dbReference>
<keyword evidence="7 9" id="KW-0539">Nucleus</keyword>
<evidence type="ECO:0000256" key="8">
    <source>
        <dbReference type="ARBA" id="ARBA00023274"/>
    </source>
</evidence>
<dbReference type="GO" id="GO:0006397">
    <property type="term" value="P:mRNA processing"/>
    <property type="evidence" value="ECO:0007669"/>
    <property type="project" value="UniProtKB-KW"/>
</dbReference>
<dbReference type="SMART" id="SM00651">
    <property type="entry name" value="Sm"/>
    <property type="match status" value="1"/>
</dbReference>
<comment type="similarity">
    <text evidence="3 9">Belongs to the snRNP core protein family.</text>
</comment>
<evidence type="ECO:0000256" key="6">
    <source>
        <dbReference type="ARBA" id="ARBA00023187"/>
    </source>
</evidence>
<comment type="subcellular location">
    <subcellularLocation>
        <location evidence="2">Cytoplasm</location>
        <location evidence="2">Cytosol</location>
    </subcellularLocation>
    <subcellularLocation>
        <location evidence="1 9">Nucleus</location>
    </subcellularLocation>
</comment>
<keyword evidence="5 9" id="KW-0507">mRNA processing</keyword>
<evidence type="ECO:0000256" key="4">
    <source>
        <dbReference type="ARBA" id="ARBA00022490"/>
    </source>
</evidence>
<sequence>MTQTQKADKDFQIGPMSILQDALNNHNQVLISCRNNKKLLGFIKAYDRHMNLILENVKEMWTELPRKGKGKCIAVTQDRFLPKLFVRGDCIIVVVAKPVKKNDK</sequence>
<dbReference type="Proteomes" id="UP001353858">
    <property type="component" value="Unassembled WGS sequence"/>
</dbReference>
<keyword evidence="12" id="KW-1185">Reference proteome</keyword>
<dbReference type="SUPFAM" id="SSF50182">
    <property type="entry name" value="Sm-like ribonucleoproteins"/>
    <property type="match status" value="1"/>
</dbReference>
<gene>
    <name evidence="11" type="ORF">RN001_015447</name>
</gene>
<keyword evidence="8 9" id="KW-0687">Ribonucleoprotein</keyword>
<dbReference type="InterPro" id="IPR010920">
    <property type="entry name" value="LSM_dom_sf"/>
</dbReference>
<protein>
    <recommendedName>
        <fullName evidence="9">Small nuclear ribonucleoprotein Sm D2</fullName>
        <shortName evidence="9">Sm-D2</shortName>
    </recommendedName>
    <alternativeName>
        <fullName evidence="9">snRNP core protein D2</fullName>
    </alternativeName>
</protein>
<feature type="domain" description="Sm" evidence="10">
    <location>
        <begin position="16"/>
        <end position="100"/>
    </location>
</feature>
<accession>A0AAN7SL72</accession>
<dbReference type="InterPro" id="IPR047575">
    <property type="entry name" value="Sm"/>
</dbReference>
<evidence type="ECO:0000256" key="7">
    <source>
        <dbReference type="ARBA" id="ARBA00023242"/>
    </source>
</evidence>
<evidence type="ECO:0000313" key="12">
    <source>
        <dbReference type="Proteomes" id="UP001353858"/>
    </source>
</evidence>
<organism evidence="11 12">
    <name type="scientific">Aquatica leii</name>
    <dbReference type="NCBI Taxonomy" id="1421715"/>
    <lineage>
        <taxon>Eukaryota</taxon>
        <taxon>Metazoa</taxon>
        <taxon>Ecdysozoa</taxon>
        <taxon>Arthropoda</taxon>
        <taxon>Hexapoda</taxon>
        <taxon>Insecta</taxon>
        <taxon>Pterygota</taxon>
        <taxon>Neoptera</taxon>
        <taxon>Endopterygota</taxon>
        <taxon>Coleoptera</taxon>
        <taxon>Polyphaga</taxon>
        <taxon>Elateriformia</taxon>
        <taxon>Elateroidea</taxon>
        <taxon>Lampyridae</taxon>
        <taxon>Luciolinae</taxon>
        <taxon>Aquatica</taxon>
    </lineage>
</organism>
<reference evidence="12" key="1">
    <citation type="submission" date="2023-01" db="EMBL/GenBank/DDBJ databases">
        <title>Key to firefly adult light organ development and bioluminescence: homeobox transcription factors regulate luciferase expression and transportation to peroxisome.</title>
        <authorList>
            <person name="Fu X."/>
        </authorList>
    </citation>
    <scope>NUCLEOTIDE SEQUENCE [LARGE SCALE GENOMIC DNA]</scope>
</reference>
<dbReference type="PROSITE" id="PS52002">
    <property type="entry name" value="SM"/>
    <property type="match status" value="1"/>
</dbReference>
<evidence type="ECO:0000256" key="3">
    <source>
        <dbReference type="ARBA" id="ARBA00008146"/>
    </source>
</evidence>
<dbReference type="AlphaFoldDB" id="A0AAN7SL72"/>
<name>A0AAN7SL72_9COLE</name>
<dbReference type="GO" id="GO:0003723">
    <property type="term" value="F:RNA binding"/>
    <property type="evidence" value="ECO:0007669"/>
    <property type="project" value="InterPro"/>
</dbReference>
<dbReference type="PANTHER" id="PTHR12777">
    <property type="entry name" value="SMALL NUCLEAR RIBONUCLEOPROTEIN SM D2"/>
    <property type="match status" value="1"/>
</dbReference>
<dbReference type="GO" id="GO:0005829">
    <property type="term" value="C:cytosol"/>
    <property type="evidence" value="ECO:0007669"/>
    <property type="project" value="UniProtKB-SubCell"/>
</dbReference>
<dbReference type="GO" id="GO:0030532">
    <property type="term" value="C:small nuclear ribonucleoprotein complex"/>
    <property type="evidence" value="ECO:0007669"/>
    <property type="project" value="InterPro"/>
</dbReference>
<evidence type="ECO:0000256" key="1">
    <source>
        <dbReference type="ARBA" id="ARBA00004123"/>
    </source>
</evidence>
<keyword evidence="4" id="KW-0963">Cytoplasm</keyword>
<dbReference type="GO" id="GO:0008380">
    <property type="term" value="P:RNA splicing"/>
    <property type="evidence" value="ECO:0007669"/>
    <property type="project" value="UniProtKB-KW"/>
</dbReference>
<comment type="caution">
    <text evidence="11">The sequence shown here is derived from an EMBL/GenBank/DDBJ whole genome shotgun (WGS) entry which is preliminary data.</text>
</comment>
<dbReference type="EMBL" id="JARPUR010000007">
    <property type="protein sequence ID" value="KAK4873418.1"/>
    <property type="molecule type" value="Genomic_DNA"/>
</dbReference>
<dbReference type="PROSITE" id="PS51257">
    <property type="entry name" value="PROKAR_LIPOPROTEIN"/>
    <property type="match status" value="1"/>
</dbReference>
<evidence type="ECO:0000256" key="9">
    <source>
        <dbReference type="RuleBase" id="RU365051"/>
    </source>
</evidence>
<proteinExistence type="inferred from homology"/>
<evidence type="ECO:0000259" key="10">
    <source>
        <dbReference type="PROSITE" id="PS52002"/>
    </source>
</evidence>
<dbReference type="CDD" id="cd01720">
    <property type="entry name" value="Sm_D2"/>
    <property type="match status" value="1"/>
</dbReference>
<dbReference type="Gene3D" id="2.30.30.100">
    <property type="match status" value="1"/>
</dbReference>
<dbReference type="InterPro" id="IPR001163">
    <property type="entry name" value="Sm_dom_euk/arc"/>
</dbReference>
<keyword evidence="6 9" id="KW-0508">mRNA splicing</keyword>
<dbReference type="Pfam" id="PF01423">
    <property type="entry name" value="LSM"/>
    <property type="match status" value="1"/>
</dbReference>
<evidence type="ECO:0000256" key="5">
    <source>
        <dbReference type="ARBA" id="ARBA00022664"/>
    </source>
</evidence>